<dbReference type="GO" id="GO:0000722">
    <property type="term" value="P:telomere maintenance via recombination"/>
    <property type="evidence" value="ECO:0007669"/>
    <property type="project" value="TreeGrafter"/>
</dbReference>
<evidence type="ECO:0000256" key="5">
    <source>
        <dbReference type="ARBA" id="ARBA00023204"/>
    </source>
</evidence>
<dbReference type="InterPro" id="IPR027417">
    <property type="entry name" value="P-loop_NTPase"/>
</dbReference>
<sequence length="509" mass="54264">MSFASFPLDTLPLKPAQAAAVKRAGFSTAADVLLLPHSDVSRKLRAGGIGIAASSKLAQELIRDVATALMPASHRLTELLGDELEEGDPWIRTGDPDLDEALGGGIHTGVLTELTGESAAGKSHLTSTFALAAGVPGLSASPGGAIVLTSERVLSTDRLVELAPALLARAGADTPISELLDNIHTSRIGDIDSLEHTLQFIIPHMLESRRLGKHSPLRGELATEEDLEERRAPGHKPIRVLVIDSITALLRGETATSSMGLVQRSRHLCTVADRLKALAVEYDLAIVVVNQVSDVFFADRNLPPPSSHSSSQTSALDEGHAQPLPPMLYGTQARLFSGQSPGVAKEASLGIVWANAVNVRIMLARTGRRRKLAEDDILHGKKRKTDAGAATVPLGLEFDDKPALVRRLHVVFSPFSGPGMLDYVIMPSGIHSLPGTFKPVTLGPALRRRDMRLLAKFGEQEPEEAEPVAPAQTQQAVEEVYDDFGDLPAEFWEGGDIPSDDPVAVGVVD</sequence>
<evidence type="ECO:0000256" key="1">
    <source>
        <dbReference type="ARBA" id="ARBA00004123"/>
    </source>
</evidence>
<dbReference type="AlphaFoldDB" id="A0AAF0YAR5"/>
<evidence type="ECO:0000256" key="3">
    <source>
        <dbReference type="ARBA" id="ARBA00022763"/>
    </source>
</evidence>
<dbReference type="GO" id="GO:0000400">
    <property type="term" value="F:four-way junction DNA binding"/>
    <property type="evidence" value="ECO:0007669"/>
    <property type="project" value="TreeGrafter"/>
</dbReference>
<comment type="subcellular location">
    <subcellularLocation>
        <location evidence="1">Nucleus</location>
    </subcellularLocation>
</comment>
<dbReference type="Pfam" id="PF08423">
    <property type="entry name" value="Rad51"/>
    <property type="match status" value="2"/>
</dbReference>
<dbReference type="GO" id="GO:0071140">
    <property type="term" value="P:resolution of mitotic recombination intermediates"/>
    <property type="evidence" value="ECO:0007669"/>
    <property type="project" value="TreeGrafter"/>
</dbReference>
<dbReference type="Gene3D" id="3.40.50.300">
    <property type="entry name" value="P-loop containing nucleotide triphosphate hydrolases"/>
    <property type="match status" value="1"/>
</dbReference>
<evidence type="ECO:0000256" key="4">
    <source>
        <dbReference type="ARBA" id="ARBA00022840"/>
    </source>
</evidence>
<gene>
    <name evidence="9" type="primary">XRCC3</name>
    <name evidence="9" type="ORF">LOC62_03G003680</name>
</gene>
<dbReference type="InterPro" id="IPR020588">
    <property type="entry name" value="RecA_ATP-bd"/>
</dbReference>
<dbReference type="Proteomes" id="UP000827549">
    <property type="component" value="Chromosome 3"/>
</dbReference>
<keyword evidence="2" id="KW-0547">Nucleotide-binding</keyword>
<evidence type="ECO:0000256" key="6">
    <source>
        <dbReference type="ARBA" id="ARBA00023242"/>
    </source>
</evidence>
<dbReference type="GO" id="GO:0005524">
    <property type="term" value="F:ATP binding"/>
    <property type="evidence" value="ECO:0007669"/>
    <property type="project" value="UniProtKB-KW"/>
</dbReference>
<dbReference type="GeneID" id="87806921"/>
<evidence type="ECO:0000259" key="8">
    <source>
        <dbReference type="PROSITE" id="PS50162"/>
    </source>
</evidence>
<evidence type="ECO:0000256" key="7">
    <source>
        <dbReference type="SAM" id="MobiDB-lite"/>
    </source>
</evidence>
<accession>A0AAF0YAR5</accession>
<protein>
    <submittedName>
        <fullName evidence="9">DNA repair protein XRCC3</fullName>
    </submittedName>
</protein>
<evidence type="ECO:0000313" key="10">
    <source>
        <dbReference type="Proteomes" id="UP000827549"/>
    </source>
</evidence>
<dbReference type="GO" id="GO:0061982">
    <property type="term" value="P:meiosis I cell cycle process"/>
    <property type="evidence" value="ECO:0007669"/>
    <property type="project" value="UniProtKB-ARBA"/>
</dbReference>
<dbReference type="PROSITE" id="PS50162">
    <property type="entry name" value="RECA_2"/>
    <property type="match status" value="1"/>
</dbReference>
<evidence type="ECO:0000256" key="2">
    <source>
        <dbReference type="ARBA" id="ARBA00022741"/>
    </source>
</evidence>
<feature type="domain" description="RecA family profile 1" evidence="8">
    <location>
        <begin position="87"/>
        <end position="292"/>
    </location>
</feature>
<name>A0AAF0YAR5_9TREE</name>
<dbReference type="PANTHER" id="PTHR46487:SF1">
    <property type="entry name" value="DNA REPAIR PROTEIN XRCC3"/>
    <property type="match status" value="1"/>
</dbReference>
<dbReference type="InterPro" id="IPR047348">
    <property type="entry name" value="XRCC3-like_C"/>
</dbReference>
<dbReference type="PANTHER" id="PTHR46487">
    <property type="entry name" value="DNA REPAIR PROTEIN XRCC3"/>
    <property type="match status" value="1"/>
</dbReference>
<keyword evidence="6" id="KW-0539">Nucleus</keyword>
<dbReference type="GO" id="GO:0090656">
    <property type="term" value="P:t-circle formation"/>
    <property type="evidence" value="ECO:0007669"/>
    <property type="project" value="TreeGrafter"/>
</dbReference>
<dbReference type="CDD" id="cd19491">
    <property type="entry name" value="XRCC3"/>
    <property type="match status" value="1"/>
</dbReference>
<keyword evidence="5" id="KW-0234">DNA repair</keyword>
<dbReference type="RefSeq" id="XP_062626200.1">
    <property type="nucleotide sequence ID" value="XM_062770216.1"/>
</dbReference>
<dbReference type="GO" id="GO:0033065">
    <property type="term" value="C:Rad51C-XRCC3 complex"/>
    <property type="evidence" value="ECO:0007669"/>
    <property type="project" value="TreeGrafter"/>
</dbReference>
<dbReference type="SUPFAM" id="SSF52540">
    <property type="entry name" value="P-loop containing nucleoside triphosphate hydrolases"/>
    <property type="match status" value="1"/>
</dbReference>
<dbReference type="GO" id="GO:0005657">
    <property type="term" value="C:replication fork"/>
    <property type="evidence" value="ECO:0007669"/>
    <property type="project" value="TreeGrafter"/>
</dbReference>
<feature type="region of interest" description="Disordered" evidence="7">
    <location>
        <begin position="303"/>
        <end position="323"/>
    </location>
</feature>
<dbReference type="EMBL" id="CP086716">
    <property type="protein sequence ID" value="WOO80168.1"/>
    <property type="molecule type" value="Genomic_DNA"/>
</dbReference>
<evidence type="ECO:0000313" key="9">
    <source>
        <dbReference type="EMBL" id="WOO80168.1"/>
    </source>
</evidence>
<dbReference type="GO" id="GO:0045003">
    <property type="term" value="P:double-strand break repair via synthesis-dependent strand annealing"/>
    <property type="evidence" value="ECO:0007669"/>
    <property type="project" value="TreeGrafter"/>
</dbReference>
<dbReference type="GO" id="GO:0140664">
    <property type="term" value="F:ATP-dependent DNA damage sensor activity"/>
    <property type="evidence" value="ECO:0007669"/>
    <property type="project" value="InterPro"/>
</dbReference>
<reference evidence="9" key="1">
    <citation type="submission" date="2023-10" db="EMBL/GenBank/DDBJ databases">
        <authorList>
            <person name="Noh H."/>
        </authorList>
    </citation>
    <scope>NUCLEOTIDE SEQUENCE</scope>
    <source>
        <strain evidence="9">DUCC4014</strain>
    </source>
</reference>
<dbReference type="InterPro" id="IPR013632">
    <property type="entry name" value="Rad51_C"/>
</dbReference>
<keyword evidence="4" id="KW-0067">ATP-binding</keyword>
<keyword evidence="10" id="KW-1185">Reference proteome</keyword>
<keyword evidence="3" id="KW-0227">DNA damage</keyword>
<organism evidence="9 10">
    <name type="scientific">Vanrija pseudolonga</name>
    <dbReference type="NCBI Taxonomy" id="143232"/>
    <lineage>
        <taxon>Eukaryota</taxon>
        <taxon>Fungi</taxon>
        <taxon>Dikarya</taxon>
        <taxon>Basidiomycota</taxon>
        <taxon>Agaricomycotina</taxon>
        <taxon>Tremellomycetes</taxon>
        <taxon>Trichosporonales</taxon>
        <taxon>Trichosporonaceae</taxon>
        <taxon>Vanrija</taxon>
    </lineage>
</organism>
<proteinExistence type="predicted"/>